<dbReference type="EMBL" id="PKIB01000001">
    <property type="protein sequence ID" value="PLA54588.1"/>
    <property type="molecule type" value="Genomic_DNA"/>
</dbReference>
<sequence>MAEKTNAEVVETETVDNPETTEADKTFTQAELNHIVQERVQRAVANAEKEAEDKIKQAQSEGERLAKMTKDERAKEEEAKRLADIEAREKAIAVKELRIETRSLLSDEGLPIEFLDVVMADTAEAVKDNIASVRKVFDEAVEKRVNERLTQDKPRRGATAGAMSKAEIMAVKDVNERQKLIAENLELFRKG</sequence>
<gene>
    <name evidence="2" type="ORF">CYK21_00255</name>
</gene>
<reference evidence="2 3" key="1">
    <citation type="submission" date="2017-12" db="EMBL/GenBank/DDBJ databases">
        <title>Phylogenetic diversity of female urinary microbiome.</title>
        <authorList>
            <person name="Thomas-White K."/>
            <person name="Wolfe A.J."/>
        </authorList>
    </citation>
    <scope>NUCLEOTIDE SEQUENCE [LARGE SCALE GENOMIC DNA]</scope>
    <source>
        <strain evidence="2 3">UMB0733</strain>
    </source>
</reference>
<evidence type="ECO:0000313" key="2">
    <source>
        <dbReference type="EMBL" id="PLA54588.1"/>
    </source>
</evidence>
<evidence type="ECO:0000256" key="1">
    <source>
        <dbReference type="SAM" id="MobiDB-lite"/>
    </source>
</evidence>
<feature type="region of interest" description="Disordered" evidence="1">
    <location>
        <begin position="53"/>
        <end position="75"/>
    </location>
</feature>
<evidence type="ECO:0000313" key="3">
    <source>
        <dbReference type="Proteomes" id="UP000235073"/>
    </source>
</evidence>
<feature type="compositionally biased region" description="Acidic residues" evidence="1">
    <location>
        <begin position="10"/>
        <end position="21"/>
    </location>
</feature>
<dbReference type="RefSeq" id="WP_101774136.1">
    <property type="nucleotide sequence ID" value="NZ_PKIB01000001.1"/>
</dbReference>
<organism evidence="2 3">
    <name type="scientific">Streptococcus macedonicus</name>
    <name type="common">Streptococcus gallolyticus macedonicus</name>
    <dbReference type="NCBI Taxonomy" id="59310"/>
    <lineage>
        <taxon>Bacteria</taxon>
        <taxon>Bacillati</taxon>
        <taxon>Bacillota</taxon>
        <taxon>Bacilli</taxon>
        <taxon>Lactobacillales</taxon>
        <taxon>Streptococcaceae</taxon>
        <taxon>Streptococcus</taxon>
    </lineage>
</organism>
<dbReference type="InterPro" id="IPR025580">
    <property type="entry name" value="Gp46"/>
</dbReference>
<feature type="region of interest" description="Disordered" evidence="1">
    <location>
        <begin position="1"/>
        <end position="23"/>
    </location>
</feature>
<accession>A0A2I1YI83</accession>
<dbReference type="AlphaFoldDB" id="A0A2I1YI83"/>
<name>A0A2I1YI83_STRMC</name>
<protein>
    <submittedName>
        <fullName evidence="2">Phage capsid protein</fullName>
    </submittedName>
</protein>
<comment type="caution">
    <text evidence="2">The sequence shown here is derived from an EMBL/GenBank/DDBJ whole genome shotgun (WGS) entry which is preliminary data.</text>
</comment>
<proteinExistence type="predicted"/>
<dbReference type="Pfam" id="PF14265">
    <property type="entry name" value="DUF4355"/>
    <property type="match status" value="1"/>
</dbReference>
<dbReference type="Proteomes" id="UP000235073">
    <property type="component" value="Unassembled WGS sequence"/>
</dbReference>